<sequence length="36" mass="3680">MLSSSIGKMATVDPYSGDIFPIVTRLAIGSAETPGP</sequence>
<reference evidence="1" key="1">
    <citation type="submission" date="2020-05" db="EMBL/GenBank/DDBJ databases">
        <authorList>
            <person name="Chiriac C."/>
            <person name="Salcher M."/>
            <person name="Ghai R."/>
            <person name="Kavagutti S V."/>
        </authorList>
    </citation>
    <scope>NUCLEOTIDE SEQUENCE</scope>
</reference>
<evidence type="ECO:0000313" key="1">
    <source>
        <dbReference type="EMBL" id="CAB4682081.1"/>
    </source>
</evidence>
<name>A0A6J6N629_9ZZZZ</name>
<protein>
    <submittedName>
        <fullName evidence="1">Unannotated protein</fullName>
    </submittedName>
</protein>
<accession>A0A6J6N629</accession>
<gene>
    <name evidence="1" type="ORF">UFOPK2362_00482</name>
</gene>
<dbReference type="EMBL" id="CAEZXI010000035">
    <property type="protein sequence ID" value="CAB4682081.1"/>
    <property type="molecule type" value="Genomic_DNA"/>
</dbReference>
<organism evidence="1">
    <name type="scientific">freshwater metagenome</name>
    <dbReference type="NCBI Taxonomy" id="449393"/>
    <lineage>
        <taxon>unclassified sequences</taxon>
        <taxon>metagenomes</taxon>
        <taxon>ecological metagenomes</taxon>
    </lineage>
</organism>
<dbReference type="AlphaFoldDB" id="A0A6J6N629"/>
<proteinExistence type="predicted"/>